<gene>
    <name evidence="1" type="ORF">OERS_04370</name>
</gene>
<evidence type="ECO:0000313" key="1">
    <source>
        <dbReference type="EMBL" id="OCI32845.1"/>
    </source>
</evidence>
<sequence length="170" mass="18179">MPEVAYLTLDENCDQHGCNHLHFASAQDAEGNTLFSLHDGDEDPGGTWETVEDAVSGAGLSEPVTGCEPDYITTGASNPWTNSYRFDLDAALKGGQGGLATADRGQAVINDYRVMHDDMDVSDESAARDMMSDLYHWAQRSGVDFDDLVSRAAEVGRDEAALGMVAGSKS</sequence>
<dbReference type="EMBL" id="MAQA01000003">
    <property type="protein sequence ID" value="OCI32845.1"/>
    <property type="molecule type" value="Genomic_DNA"/>
</dbReference>
<dbReference type="RefSeq" id="WP_139107636.1">
    <property type="nucleotide sequence ID" value="NZ_MAQA01000003.1"/>
</dbReference>
<accession>A0ABX2Y8B3</accession>
<keyword evidence="2" id="KW-1185">Reference proteome</keyword>
<name>A0ABX2Y8B3_9CELL</name>
<dbReference type="Proteomes" id="UP000093412">
    <property type="component" value="Unassembled WGS sequence"/>
</dbReference>
<reference evidence="1 2" key="1">
    <citation type="submission" date="2016-06" db="EMBL/GenBank/DDBJ databases">
        <title>Genome sequence of Oerskovia enterophila DSM 43852.</title>
        <authorList>
            <person name="Poehlein A."/>
            <person name="Jag V."/>
            <person name="Bengelsdorf F.R."/>
            <person name="Daniel R."/>
            <person name="Duerre P."/>
        </authorList>
    </citation>
    <scope>NUCLEOTIDE SEQUENCE [LARGE SCALE GENOMIC DNA]</scope>
    <source>
        <strain evidence="1 2">DSM 43852</strain>
    </source>
</reference>
<evidence type="ECO:0000313" key="2">
    <source>
        <dbReference type="Proteomes" id="UP000093412"/>
    </source>
</evidence>
<comment type="caution">
    <text evidence="1">The sequence shown here is derived from an EMBL/GenBank/DDBJ whole genome shotgun (WGS) entry which is preliminary data.</text>
</comment>
<organism evidence="1 2">
    <name type="scientific">Oerskovia enterophila</name>
    <dbReference type="NCBI Taxonomy" id="43678"/>
    <lineage>
        <taxon>Bacteria</taxon>
        <taxon>Bacillati</taxon>
        <taxon>Actinomycetota</taxon>
        <taxon>Actinomycetes</taxon>
        <taxon>Micrococcales</taxon>
        <taxon>Cellulomonadaceae</taxon>
        <taxon>Oerskovia</taxon>
    </lineage>
</organism>
<proteinExistence type="predicted"/>
<protein>
    <submittedName>
        <fullName evidence="1">Uncharacterized protein</fullName>
    </submittedName>
</protein>